<proteinExistence type="predicted"/>
<accession>A0A7S0X2Q1</accession>
<keyword evidence="2" id="KW-0812">Transmembrane</keyword>
<keyword evidence="2" id="KW-1133">Transmembrane helix</keyword>
<protein>
    <submittedName>
        <fullName evidence="3">Uncharacterized protein</fullName>
    </submittedName>
</protein>
<feature type="transmembrane region" description="Helical" evidence="2">
    <location>
        <begin position="170"/>
        <end position="194"/>
    </location>
</feature>
<keyword evidence="2" id="KW-0472">Membrane</keyword>
<name>A0A7S0X2Q1_9CHLO</name>
<evidence type="ECO:0000256" key="2">
    <source>
        <dbReference type="SAM" id="Phobius"/>
    </source>
</evidence>
<gene>
    <name evidence="3" type="ORF">MANT1106_LOCUS918</name>
</gene>
<feature type="region of interest" description="Disordered" evidence="1">
    <location>
        <begin position="42"/>
        <end position="112"/>
    </location>
</feature>
<evidence type="ECO:0000256" key="1">
    <source>
        <dbReference type="SAM" id="MobiDB-lite"/>
    </source>
</evidence>
<dbReference type="AlphaFoldDB" id="A0A7S0X2Q1"/>
<organism evidence="3">
    <name type="scientific">Mantoniella antarctica</name>
    <dbReference type="NCBI Taxonomy" id="81844"/>
    <lineage>
        <taxon>Eukaryota</taxon>
        <taxon>Viridiplantae</taxon>
        <taxon>Chlorophyta</taxon>
        <taxon>Mamiellophyceae</taxon>
        <taxon>Mamiellales</taxon>
        <taxon>Mamiellaceae</taxon>
        <taxon>Mantoniella</taxon>
    </lineage>
</organism>
<sequence>MALASTLVGNVATAAGTSTRCRRDVSQRSRRGVRQRVAVFDTPHGRRQQCTTTAQALQRRGAPQRPRGKRGRCVMRADGNDDTGERSDSASSAQTANFDSSPPRGFNNIEGDEGVAADRKVLPESVQDVYRMIEDPAWLESELLRADDGYPTSRAAVLFQAASTGDLKGFAYAITSVSGAVAFLVAAYVAAAAARVGAEEGELMHTVGQSWTWLLFLGGAGAVTEVQKFIESVVGAEGRRKM</sequence>
<dbReference type="EMBL" id="HBFC01001772">
    <property type="protein sequence ID" value="CAD8698237.1"/>
    <property type="molecule type" value="Transcribed_RNA"/>
</dbReference>
<feature type="compositionally biased region" description="Polar residues" evidence="1">
    <location>
        <begin position="89"/>
        <end position="100"/>
    </location>
</feature>
<reference evidence="3" key="1">
    <citation type="submission" date="2021-01" db="EMBL/GenBank/DDBJ databases">
        <authorList>
            <person name="Corre E."/>
            <person name="Pelletier E."/>
            <person name="Niang G."/>
            <person name="Scheremetjew M."/>
            <person name="Finn R."/>
            <person name="Kale V."/>
            <person name="Holt S."/>
            <person name="Cochrane G."/>
            <person name="Meng A."/>
            <person name="Brown T."/>
            <person name="Cohen L."/>
        </authorList>
    </citation>
    <scope>NUCLEOTIDE SEQUENCE</scope>
    <source>
        <strain evidence="3">SL-175</strain>
    </source>
</reference>
<evidence type="ECO:0000313" key="3">
    <source>
        <dbReference type="EMBL" id="CAD8698237.1"/>
    </source>
</evidence>